<dbReference type="EMBL" id="SFCC01000002">
    <property type="protein sequence ID" value="RZQ65039.1"/>
    <property type="molecule type" value="Genomic_DNA"/>
</dbReference>
<evidence type="ECO:0000313" key="3">
    <source>
        <dbReference type="Proteomes" id="UP000292003"/>
    </source>
</evidence>
<protein>
    <submittedName>
        <fullName evidence="2">Uncharacterized protein</fullName>
    </submittedName>
</protein>
<reference evidence="2 3" key="1">
    <citation type="submission" date="2019-02" db="EMBL/GenBank/DDBJ databases">
        <title>Draft genome sequence of Amycolatopsis sp. 8-3EHSu isolated from roots of Suaeda maritima.</title>
        <authorList>
            <person name="Duangmal K."/>
            <person name="Chantavorakit T."/>
        </authorList>
    </citation>
    <scope>NUCLEOTIDE SEQUENCE [LARGE SCALE GENOMIC DNA]</scope>
    <source>
        <strain evidence="2 3">8-3EHSu</strain>
    </source>
</reference>
<evidence type="ECO:0000256" key="1">
    <source>
        <dbReference type="SAM" id="Phobius"/>
    </source>
</evidence>
<keyword evidence="1" id="KW-0472">Membrane</keyword>
<keyword evidence="3" id="KW-1185">Reference proteome</keyword>
<dbReference type="AlphaFoldDB" id="A0A4Q7JCJ0"/>
<dbReference type="OrthoDB" id="4338017at2"/>
<accession>A0A4Q7JCJ0</accession>
<gene>
    <name evidence="2" type="ORF">EWH70_03810</name>
</gene>
<organism evidence="2 3">
    <name type="scientific">Amycolatopsis suaedae</name>
    <dbReference type="NCBI Taxonomy" id="2510978"/>
    <lineage>
        <taxon>Bacteria</taxon>
        <taxon>Bacillati</taxon>
        <taxon>Actinomycetota</taxon>
        <taxon>Actinomycetes</taxon>
        <taxon>Pseudonocardiales</taxon>
        <taxon>Pseudonocardiaceae</taxon>
        <taxon>Amycolatopsis</taxon>
    </lineage>
</organism>
<proteinExistence type="predicted"/>
<name>A0A4Q7JCJ0_9PSEU</name>
<sequence length="79" mass="8657">MLTFRRILALPLVLLVAFLAFRVLTYPLFWDAATDPNTSWGGPTLLGAWVVHAIVGLAIAVPAGYVIRRLTRAPRGDRA</sequence>
<feature type="transmembrane region" description="Helical" evidence="1">
    <location>
        <begin position="46"/>
        <end position="67"/>
    </location>
</feature>
<keyword evidence="1" id="KW-1133">Transmembrane helix</keyword>
<keyword evidence="1" id="KW-0812">Transmembrane</keyword>
<comment type="caution">
    <text evidence="2">The sequence shown here is derived from an EMBL/GenBank/DDBJ whole genome shotgun (WGS) entry which is preliminary data.</text>
</comment>
<evidence type="ECO:0000313" key="2">
    <source>
        <dbReference type="EMBL" id="RZQ65039.1"/>
    </source>
</evidence>
<dbReference type="Proteomes" id="UP000292003">
    <property type="component" value="Unassembled WGS sequence"/>
</dbReference>
<dbReference type="RefSeq" id="WP_130473826.1">
    <property type="nucleotide sequence ID" value="NZ_SFCC01000002.1"/>
</dbReference>